<reference evidence="1 2" key="1">
    <citation type="submission" date="2017-01" db="EMBL/GenBank/DDBJ databases">
        <authorList>
            <person name="Mah S.A."/>
            <person name="Swanson W.J."/>
            <person name="Moy G.W."/>
            <person name="Vacquier V.D."/>
        </authorList>
    </citation>
    <scope>NUCLEOTIDE SEQUENCE [LARGE SCALE GENOMIC DNA]</scope>
    <source>
        <strain evidence="1 2">DSM 21219</strain>
    </source>
</reference>
<dbReference type="EMBL" id="FTPS01000001">
    <property type="protein sequence ID" value="SIT79593.1"/>
    <property type="molecule type" value="Genomic_DNA"/>
</dbReference>
<protein>
    <recommendedName>
        <fullName evidence="3">Phasin protein</fullName>
    </recommendedName>
</protein>
<gene>
    <name evidence="1" type="ORF">SAMN05421849_1168</name>
</gene>
<sequence length="134" mass="14786">MPFWDKRQVAPGVRLQWGAFSFPPVIGWLSMRNAIVDEAEQYYAGWLKRQQSFAEYSAHTGIEFTLSAAADPAHALQLMGAYQKAGVEHLTEDLRERIEAAARCFACLCPPVVDTPDDTAPDAEPAPPEIPRAA</sequence>
<dbReference type="STRING" id="515897.SAMN05421849_1168"/>
<organism evidence="1 2">
    <name type="scientific">Pontibaca methylaminivorans</name>
    <dbReference type="NCBI Taxonomy" id="515897"/>
    <lineage>
        <taxon>Bacteria</taxon>
        <taxon>Pseudomonadati</taxon>
        <taxon>Pseudomonadota</taxon>
        <taxon>Alphaproteobacteria</taxon>
        <taxon>Rhodobacterales</taxon>
        <taxon>Roseobacteraceae</taxon>
        <taxon>Pontibaca</taxon>
    </lineage>
</organism>
<name>A0A1R3WSH7_9RHOB</name>
<dbReference type="AlphaFoldDB" id="A0A1R3WSH7"/>
<evidence type="ECO:0000313" key="1">
    <source>
        <dbReference type="EMBL" id="SIT79593.1"/>
    </source>
</evidence>
<proteinExistence type="predicted"/>
<dbReference type="Proteomes" id="UP000192455">
    <property type="component" value="Unassembled WGS sequence"/>
</dbReference>
<evidence type="ECO:0008006" key="3">
    <source>
        <dbReference type="Google" id="ProtNLM"/>
    </source>
</evidence>
<accession>A0A1R3WSH7</accession>
<keyword evidence="2" id="KW-1185">Reference proteome</keyword>
<evidence type="ECO:0000313" key="2">
    <source>
        <dbReference type="Proteomes" id="UP000192455"/>
    </source>
</evidence>